<accession>A0A495PVD5</accession>
<evidence type="ECO:0000313" key="7">
    <source>
        <dbReference type="Proteomes" id="UP000276282"/>
    </source>
</evidence>
<feature type="transmembrane region" description="Helical" evidence="4">
    <location>
        <begin position="25"/>
        <end position="46"/>
    </location>
</feature>
<keyword evidence="2" id="KW-0067">ATP-binding</keyword>
<feature type="transmembrane region" description="Helical" evidence="4">
    <location>
        <begin position="52"/>
        <end position="69"/>
    </location>
</feature>
<dbReference type="Gene3D" id="3.40.50.300">
    <property type="entry name" value="P-loop containing nucleotide triphosphate hydrolases"/>
    <property type="match status" value="1"/>
</dbReference>
<dbReference type="Proteomes" id="UP000276282">
    <property type="component" value="Unassembled WGS sequence"/>
</dbReference>
<evidence type="ECO:0000256" key="4">
    <source>
        <dbReference type="SAM" id="Phobius"/>
    </source>
</evidence>
<dbReference type="GO" id="GO:0005524">
    <property type="term" value="F:ATP binding"/>
    <property type="evidence" value="ECO:0007669"/>
    <property type="project" value="UniProtKB-KW"/>
</dbReference>
<keyword evidence="3" id="KW-0238">DNA-binding</keyword>
<dbReference type="Pfam" id="PF00488">
    <property type="entry name" value="MutS_V"/>
    <property type="match status" value="1"/>
</dbReference>
<dbReference type="OrthoDB" id="9802448at2"/>
<dbReference type="Gene3D" id="1.10.1420.10">
    <property type="match status" value="1"/>
</dbReference>
<dbReference type="PANTHER" id="PTHR11361:SF99">
    <property type="entry name" value="DNA MISMATCH REPAIR PROTEIN"/>
    <property type="match status" value="1"/>
</dbReference>
<keyword evidence="4" id="KW-0472">Membrane</keyword>
<keyword evidence="1" id="KW-0547">Nucleotide-binding</keyword>
<gene>
    <name evidence="6" type="ORF">BC962_0112</name>
</gene>
<comment type="caution">
    <text evidence="6">The sequence shown here is derived from an EMBL/GenBank/DDBJ whole genome shotgun (WGS) entry which is preliminary data.</text>
</comment>
<evidence type="ECO:0000256" key="1">
    <source>
        <dbReference type="ARBA" id="ARBA00022741"/>
    </source>
</evidence>
<protein>
    <submittedName>
        <fullName evidence="6">MutS-like protein</fullName>
    </submittedName>
</protein>
<dbReference type="EMBL" id="RBLG01000001">
    <property type="protein sequence ID" value="RKS55154.1"/>
    <property type="molecule type" value="Genomic_DNA"/>
</dbReference>
<dbReference type="InterPro" id="IPR000432">
    <property type="entry name" value="DNA_mismatch_repair_MutS_C"/>
</dbReference>
<evidence type="ECO:0000256" key="2">
    <source>
        <dbReference type="ARBA" id="ARBA00022840"/>
    </source>
</evidence>
<name>A0A495PVD5_9FLAO</name>
<feature type="domain" description="DNA mismatch repair proteins mutS family" evidence="5">
    <location>
        <begin position="414"/>
        <end position="586"/>
    </location>
</feature>
<evidence type="ECO:0000256" key="3">
    <source>
        <dbReference type="ARBA" id="ARBA00023125"/>
    </source>
</evidence>
<dbReference type="SUPFAM" id="SSF52540">
    <property type="entry name" value="P-loop containing nucleoside triphosphate hydrolases"/>
    <property type="match status" value="1"/>
</dbReference>
<dbReference type="GO" id="GO:0140664">
    <property type="term" value="F:ATP-dependent DNA damage sensor activity"/>
    <property type="evidence" value="ECO:0007669"/>
    <property type="project" value="InterPro"/>
</dbReference>
<proteinExistence type="predicted"/>
<dbReference type="GO" id="GO:0005829">
    <property type="term" value="C:cytosol"/>
    <property type="evidence" value="ECO:0007669"/>
    <property type="project" value="TreeGrafter"/>
</dbReference>
<dbReference type="InterPro" id="IPR045076">
    <property type="entry name" value="MutS"/>
</dbReference>
<feature type="transmembrane region" description="Helical" evidence="4">
    <location>
        <begin position="205"/>
        <end position="225"/>
    </location>
</feature>
<dbReference type="GO" id="GO:0006298">
    <property type="term" value="P:mismatch repair"/>
    <property type="evidence" value="ECO:0007669"/>
    <property type="project" value="InterPro"/>
</dbReference>
<reference evidence="6 7" key="1">
    <citation type="submission" date="2018-10" db="EMBL/GenBank/DDBJ databases">
        <title>Genomic Encyclopedia of Archaeal and Bacterial Type Strains, Phase II (KMG-II): from individual species to whole genera.</title>
        <authorList>
            <person name="Goeker M."/>
        </authorList>
    </citation>
    <scope>NUCLEOTIDE SEQUENCE [LARGE SCALE GENOMIC DNA]</scope>
    <source>
        <strain evidence="6 7">DSM 19839</strain>
    </source>
</reference>
<dbReference type="AlphaFoldDB" id="A0A495PVD5"/>
<keyword evidence="4" id="KW-1133">Transmembrane helix</keyword>
<keyword evidence="7" id="KW-1185">Reference proteome</keyword>
<dbReference type="InterPro" id="IPR027417">
    <property type="entry name" value="P-loop_NTPase"/>
</dbReference>
<evidence type="ECO:0000313" key="6">
    <source>
        <dbReference type="EMBL" id="RKS55154.1"/>
    </source>
</evidence>
<sequence>MTAFDFYTQEKATQQKHLLDANRQINLSSMLRLILFLGTAFGIYYFYPDWKIAALIGVVGFGIFLFLVSRHSDLKYKRNKIDELVKLNETELEVLNRNFSHLATGKEFEDHDHPFSQDIDLFGKGSFFQYLNRTSLKDGKKKLASILTENSIDNIDEKQEAIKELADKATWRQEFSAVAKLVKTETNSSNVLAWLASYKTFVPKFMFYLSWVFTAISILLIAGYYTQMVNGWLVFAWFLVGWGITGVYVKKINVMANNVRKVQDTFHQYYQLLGMIESISFKSEILKKQQLAVKAEATKASKLLKSFSKAIDALDQRNNAIFIAVGNGFLLWDLRQTLRLEKWIISNHENVKTWFEVIEFIDAYNSLGNFAFNHAHYSFPEIHKDKSIIKATKLGHPLLNPEKRVDNDLLIENEHFMIITGANMAGKSTFLRTVSLHIVMANIGLPVCAEESEYTPIKLITSMRTTDSLSDDESYFFSELKRLQYIVNEIQEDKYFIILDEILKGTNSTDKAIGSRKFIQKLVKSKSTGIIATHDLSLCEVSDELNQVENHYFDAEIVNDELFFDYKFKEGVCQNMNASFLLKKMNIVD</sequence>
<keyword evidence="4" id="KW-0812">Transmembrane</keyword>
<feature type="transmembrane region" description="Helical" evidence="4">
    <location>
        <begin position="231"/>
        <end position="249"/>
    </location>
</feature>
<dbReference type="SMART" id="SM00534">
    <property type="entry name" value="MUTSac"/>
    <property type="match status" value="1"/>
</dbReference>
<dbReference type="RefSeq" id="WP_121343988.1">
    <property type="nucleotide sequence ID" value="NZ_RBLG01000001.1"/>
</dbReference>
<organism evidence="6 7">
    <name type="scientific">Gillisia mitskevichiae</name>
    <dbReference type="NCBI Taxonomy" id="270921"/>
    <lineage>
        <taxon>Bacteria</taxon>
        <taxon>Pseudomonadati</taxon>
        <taxon>Bacteroidota</taxon>
        <taxon>Flavobacteriia</taxon>
        <taxon>Flavobacteriales</taxon>
        <taxon>Flavobacteriaceae</taxon>
        <taxon>Gillisia</taxon>
    </lineage>
</organism>
<dbReference type="GO" id="GO:0030983">
    <property type="term" value="F:mismatched DNA binding"/>
    <property type="evidence" value="ECO:0007669"/>
    <property type="project" value="InterPro"/>
</dbReference>
<dbReference type="PANTHER" id="PTHR11361">
    <property type="entry name" value="DNA MISMATCH REPAIR PROTEIN MUTS FAMILY MEMBER"/>
    <property type="match status" value="1"/>
</dbReference>
<evidence type="ECO:0000259" key="5">
    <source>
        <dbReference type="SMART" id="SM00534"/>
    </source>
</evidence>